<evidence type="ECO:0000256" key="2">
    <source>
        <dbReference type="PROSITE-ProRule" id="PRU00335"/>
    </source>
</evidence>
<accession>A0ABQ5MUY4</accession>
<dbReference type="InterPro" id="IPR001647">
    <property type="entry name" value="HTH_TetR"/>
</dbReference>
<dbReference type="InterPro" id="IPR009057">
    <property type="entry name" value="Homeodomain-like_sf"/>
</dbReference>
<keyword evidence="5" id="KW-1185">Reference proteome</keyword>
<name>A0ABQ5MUY4_9MICC</name>
<evidence type="ECO:0000313" key="4">
    <source>
        <dbReference type="EMBL" id="GLB67791.1"/>
    </source>
</evidence>
<evidence type="ECO:0000259" key="3">
    <source>
        <dbReference type="PROSITE" id="PS50977"/>
    </source>
</evidence>
<gene>
    <name evidence="4" type="ORF">AHIS1636_22310</name>
</gene>
<evidence type="ECO:0000256" key="1">
    <source>
        <dbReference type="ARBA" id="ARBA00023125"/>
    </source>
</evidence>
<feature type="domain" description="HTH tetR-type" evidence="3">
    <location>
        <begin position="13"/>
        <end position="73"/>
    </location>
</feature>
<dbReference type="RefSeq" id="WP_264795883.1">
    <property type="nucleotide sequence ID" value="NZ_BRVS01000008.1"/>
</dbReference>
<dbReference type="Proteomes" id="UP001209654">
    <property type="component" value="Unassembled WGS sequence"/>
</dbReference>
<dbReference type="PROSITE" id="PS50977">
    <property type="entry name" value="HTH_TETR_2"/>
    <property type="match status" value="1"/>
</dbReference>
<keyword evidence="1 2" id="KW-0238">DNA-binding</keyword>
<dbReference type="EMBL" id="BRVS01000008">
    <property type="protein sequence ID" value="GLB67791.1"/>
    <property type="molecule type" value="Genomic_DNA"/>
</dbReference>
<proteinExistence type="predicted"/>
<dbReference type="Gene3D" id="1.10.357.10">
    <property type="entry name" value="Tetracycline Repressor, domain 2"/>
    <property type="match status" value="1"/>
</dbReference>
<organism evidence="4 5">
    <name type="scientific">Arthrobacter mangrovi</name>
    <dbReference type="NCBI Taxonomy" id="2966350"/>
    <lineage>
        <taxon>Bacteria</taxon>
        <taxon>Bacillati</taxon>
        <taxon>Actinomycetota</taxon>
        <taxon>Actinomycetes</taxon>
        <taxon>Micrococcales</taxon>
        <taxon>Micrococcaceae</taxon>
        <taxon>Arthrobacter</taxon>
    </lineage>
</organism>
<reference evidence="4 5" key="1">
    <citation type="journal article" date="2023" name="Int. J. Syst. Evol. Microbiol.">
        <title>Arthrobacter mangrovi sp. nov., an actinobacterium isolated from the rhizosphere of a mangrove.</title>
        <authorList>
            <person name="Hamada M."/>
            <person name="Saitou S."/>
            <person name="Enomoto N."/>
            <person name="Nanri K."/>
            <person name="Hidaka K."/>
            <person name="Miura T."/>
            <person name="Tamura T."/>
        </authorList>
    </citation>
    <scope>NUCLEOTIDE SEQUENCE [LARGE SCALE GENOMIC DNA]</scope>
    <source>
        <strain evidence="4 5">NBRC 112813</strain>
    </source>
</reference>
<sequence length="207" mass="22860">MSQPISLRERKRAETWSALHAAASQTALEKGLEHVGVEAVAAAAGVSTRTFFNYFQCKEDAVLGLQEPSVDDSMLASFNVEGDLLEQVSHLMLSVLQSIQGGASGENRHAILHKYPHLAHRRFQYVVKVEQLVTGIVTEQLASSQRWASRRDEPYSVEDVAKTIVMVAGAGLRNVMQKTISRPTRESQFDALDEGLALMRSVLKELL</sequence>
<dbReference type="SUPFAM" id="SSF46689">
    <property type="entry name" value="Homeodomain-like"/>
    <property type="match status" value="1"/>
</dbReference>
<protein>
    <recommendedName>
        <fullName evidence="3">HTH tetR-type domain-containing protein</fullName>
    </recommendedName>
</protein>
<dbReference type="Pfam" id="PF00440">
    <property type="entry name" value="TetR_N"/>
    <property type="match status" value="1"/>
</dbReference>
<comment type="caution">
    <text evidence="4">The sequence shown here is derived from an EMBL/GenBank/DDBJ whole genome shotgun (WGS) entry which is preliminary data.</text>
</comment>
<evidence type="ECO:0000313" key="5">
    <source>
        <dbReference type="Proteomes" id="UP001209654"/>
    </source>
</evidence>
<feature type="DNA-binding region" description="H-T-H motif" evidence="2">
    <location>
        <begin position="36"/>
        <end position="55"/>
    </location>
</feature>